<proteinExistence type="predicted"/>
<protein>
    <recommendedName>
        <fullName evidence="2">Phytanoyl-CoA dioxygenase family protein</fullName>
    </recommendedName>
</protein>
<sequence length="182" mass="20335">YLLELVGPRVRLDHDYCIFMRQGAPNGNLHGGSSPQIGSGDHWYVCHNGVIRNGLTVVTFNLTAAGPGAGGFGCIPGSHKSNFVNDLPVDVRRHERPAHYVRQVEAEAGDVIIFTEALMHGTMAWTADTERRSLLYKYSPGHSSWSRHYYDMDDYTDLTDQQRRFLAPPFIGEREDTVQVGS</sequence>
<dbReference type="Pfam" id="PF05721">
    <property type="entry name" value="PhyH"/>
    <property type="match status" value="1"/>
</dbReference>
<dbReference type="SUPFAM" id="SSF51197">
    <property type="entry name" value="Clavaminate synthase-like"/>
    <property type="match status" value="1"/>
</dbReference>
<evidence type="ECO:0000313" key="1">
    <source>
        <dbReference type="EMBL" id="SVB49641.1"/>
    </source>
</evidence>
<reference evidence="1" key="1">
    <citation type="submission" date="2018-05" db="EMBL/GenBank/DDBJ databases">
        <authorList>
            <person name="Lanie J.A."/>
            <person name="Ng W.-L."/>
            <person name="Kazmierczak K.M."/>
            <person name="Andrzejewski T.M."/>
            <person name="Davidsen T.M."/>
            <person name="Wayne K.J."/>
            <person name="Tettelin H."/>
            <person name="Glass J.I."/>
            <person name="Rusch D."/>
            <person name="Podicherti R."/>
            <person name="Tsui H.-C.T."/>
            <person name="Winkler M.E."/>
        </authorList>
    </citation>
    <scope>NUCLEOTIDE SEQUENCE</scope>
</reference>
<dbReference type="AlphaFoldDB" id="A0A382EI43"/>
<feature type="non-terminal residue" evidence="1">
    <location>
        <position position="1"/>
    </location>
</feature>
<dbReference type="EMBL" id="UINC01044330">
    <property type="protein sequence ID" value="SVB49641.1"/>
    <property type="molecule type" value="Genomic_DNA"/>
</dbReference>
<organism evidence="1">
    <name type="scientific">marine metagenome</name>
    <dbReference type="NCBI Taxonomy" id="408172"/>
    <lineage>
        <taxon>unclassified sequences</taxon>
        <taxon>metagenomes</taxon>
        <taxon>ecological metagenomes</taxon>
    </lineage>
</organism>
<evidence type="ECO:0008006" key="2">
    <source>
        <dbReference type="Google" id="ProtNLM"/>
    </source>
</evidence>
<dbReference type="Gene3D" id="2.60.120.620">
    <property type="entry name" value="q2cbj1_9rhob like domain"/>
    <property type="match status" value="1"/>
</dbReference>
<accession>A0A382EI43</accession>
<name>A0A382EI43_9ZZZZ</name>
<gene>
    <name evidence="1" type="ORF">METZ01_LOCUS202495</name>
</gene>
<dbReference type="InterPro" id="IPR008775">
    <property type="entry name" value="Phytyl_CoA_dOase-like"/>
</dbReference>